<feature type="compositionally biased region" description="Polar residues" evidence="1">
    <location>
        <begin position="101"/>
        <end position="116"/>
    </location>
</feature>
<dbReference type="Proteomes" id="UP000091956">
    <property type="component" value="Unassembled WGS sequence"/>
</dbReference>
<reference evidence="3" key="2">
    <citation type="journal article" date="2018" name="Nat. Commun.">
        <title>Extreme sensitivity to ultraviolet light in the fungal pathogen causing white-nose syndrome of bats.</title>
        <authorList>
            <person name="Palmer J.M."/>
            <person name="Drees K.P."/>
            <person name="Foster J.T."/>
            <person name="Lindner D.L."/>
        </authorList>
    </citation>
    <scope>NUCLEOTIDE SEQUENCE [LARGE SCALE GENOMIC DNA]</scope>
    <source>
        <strain evidence="3">UAMH 10579</strain>
    </source>
</reference>
<protein>
    <submittedName>
        <fullName evidence="2">Uncharacterized protein</fullName>
    </submittedName>
</protein>
<feature type="compositionally biased region" description="Basic and acidic residues" evidence="1">
    <location>
        <begin position="53"/>
        <end position="64"/>
    </location>
</feature>
<accession>A0A2P2SWF9</accession>
<name>A0A2P2SWF9_9PEZI</name>
<evidence type="ECO:0000256" key="1">
    <source>
        <dbReference type="SAM" id="MobiDB-lite"/>
    </source>
</evidence>
<proteinExistence type="predicted"/>
<evidence type="ECO:0000313" key="2">
    <source>
        <dbReference type="EMBL" id="OBU01156.1"/>
    </source>
</evidence>
<dbReference type="RefSeq" id="XP_018134888.1">
    <property type="nucleotide sequence ID" value="XM_018270309.1"/>
</dbReference>
<organism evidence="2 3">
    <name type="scientific">Pseudogymnoascus verrucosus</name>
    <dbReference type="NCBI Taxonomy" id="342668"/>
    <lineage>
        <taxon>Eukaryota</taxon>
        <taxon>Fungi</taxon>
        <taxon>Dikarya</taxon>
        <taxon>Ascomycota</taxon>
        <taxon>Pezizomycotina</taxon>
        <taxon>Leotiomycetes</taxon>
        <taxon>Thelebolales</taxon>
        <taxon>Thelebolaceae</taxon>
        <taxon>Pseudogymnoascus</taxon>
    </lineage>
</organism>
<dbReference type="GeneID" id="28834167"/>
<feature type="compositionally biased region" description="Basic and acidic residues" evidence="1">
    <location>
        <begin position="85"/>
        <end position="100"/>
    </location>
</feature>
<dbReference type="EMBL" id="KV460207">
    <property type="protein sequence ID" value="OBU01156.1"/>
    <property type="molecule type" value="Genomic_DNA"/>
</dbReference>
<gene>
    <name evidence="2" type="ORF">VE01_00781</name>
</gene>
<dbReference type="OrthoDB" id="10565104at2759"/>
<feature type="region of interest" description="Disordered" evidence="1">
    <location>
        <begin position="53"/>
        <end position="125"/>
    </location>
</feature>
<reference evidence="2 3" key="1">
    <citation type="submission" date="2016-03" db="EMBL/GenBank/DDBJ databases">
        <title>Comparative genomics of Pseudogymnoascus destructans, the fungus causing white-nose syndrome of bats.</title>
        <authorList>
            <person name="Palmer J.M."/>
            <person name="Drees K.P."/>
            <person name="Foster J.T."/>
            <person name="Lindner D.L."/>
        </authorList>
    </citation>
    <scope>NUCLEOTIDE SEQUENCE [LARGE SCALE GENOMIC DNA]</scope>
    <source>
        <strain evidence="2 3">UAMH 10579</strain>
    </source>
</reference>
<keyword evidence="3" id="KW-1185">Reference proteome</keyword>
<sequence length="148" mass="15870">MVGGIHDDIIPDSDDKSIVDADADSNYGLDAIDGELGTVDKTFSGVPVQIPHVETDVTDSRPVSELKVTTSATFTSSPSRNNSKKINDSEKSNDTKKINGSEKSNYSKKNQATARKNQGVPLARSIDPSTQVFKAHSTVLQLEGSTVY</sequence>
<feature type="compositionally biased region" description="Polar residues" evidence="1">
    <location>
        <begin position="67"/>
        <end position="81"/>
    </location>
</feature>
<evidence type="ECO:0000313" key="3">
    <source>
        <dbReference type="Proteomes" id="UP000091956"/>
    </source>
</evidence>
<dbReference type="AlphaFoldDB" id="A0A2P2SWF9"/>